<keyword evidence="2" id="KW-1185">Reference proteome</keyword>
<organism evidence="1 2">
    <name type="scientific">Portunus trituberculatus</name>
    <name type="common">Swimming crab</name>
    <name type="synonym">Neptunus trituberculatus</name>
    <dbReference type="NCBI Taxonomy" id="210409"/>
    <lineage>
        <taxon>Eukaryota</taxon>
        <taxon>Metazoa</taxon>
        <taxon>Ecdysozoa</taxon>
        <taxon>Arthropoda</taxon>
        <taxon>Crustacea</taxon>
        <taxon>Multicrustacea</taxon>
        <taxon>Malacostraca</taxon>
        <taxon>Eumalacostraca</taxon>
        <taxon>Eucarida</taxon>
        <taxon>Decapoda</taxon>
        <taxon>Pleocyemata</taxon>
        <taxon>Brachyura</taxon>
        <taxon>Eubrachyura</taxon>
        <taxon>Portunoidea</taxon>
        <taxon>Portunidae</taxon>
        <taxon>Portuninae</taxon>
        <taxon>Portunus</taxon>
    </lineage>
</organism>
<dbReference type="EMBL" id="VSRR010134270">
    <property type="protein sequence ID" value="MPD03027.1"/>
    <property type="molecule type" value="Genomic_DNA"/>
</dbReference>
<dbReference type="Proteomes" id="UP000324222">
    <property type="component" value="Unassembled WGS sequence"/>
</dbReference>
<protein>
    <submittedName>
        <fullName evidence="1">Uncharacterized protein</fullName>
    </submittedName>
</protein>
<dbReference type="AlphaFoldDB" id="A0A5B7K8X6"/>
<evidence type="ECO:0000313" key="2">
    <source>
        <dbReference type="Proteomes" id="UP000324222"/>
    </source>
</evidence>
<sequence>MRNSRNMNDLNPRSKIPVKQNTTDLQLALKKPQQLPLEPFGRCQDRTLTTACSRHTCTNTTPPPLGTGTLADMWAIPGKFWLSIESKCGKSESQCGIIFNRTLR</sequence>
<accession>A0A5B7K8X6</accession>
<name>A0A5B7K8X6_PORTR</name>
<gene>
    <name evidence="1" type="ORF">E2C01_098642</name>
</gene>
<reference evidence="1 2" key="1">
    <citation type="submission" date="2019-05" db="EMBL/GenBank/DDBJ databases">
        <title>Another draft genome of Portunus trituberculatus and its Hox gene families provides insights of decapod evolution.</title>
        <authorList>
            <person name="Jeong J.-H."/>
            <person name="Song I."/>
            <person name="Kim S."/>
            <person name="Choi T."/>
            <person name="Kim D."/>
            <person name="Ryu S."/>
            <person name="Kim W."/>
        </authorList>
    </citation>
    <scope>NUCLEOTIDE SEQUENCE [LARGE SCALE GENOMIC DNA]</scope>
    <source>
        <tissue evidence="1">Muscle</tissue>
    </source>
</reference>
<evidence type="ECO:0000313" key="1">
    <source>
        <dbReference type="EMBL" id="MPD03027.1"/>
    </source>
</evidence>
<proteinExistence type="predicted"/>
<comment type="caution">
    <text evidence="1">The sequence shown here is derived from an EMBL/GenBank/DDBJ whole genome shotgun (WGS) entry which is preliminary data.</text>
</comment>